<name>A0A7X5LQY4_9ALTE</name>
<comment type="caution">
    <text evidence="1">The sequence shown here is derived from an EMBL/GenBank/DDBJ whole genome shotgun (WGS) entry which is preliminary data.</text>
</comment>
<dbReference type="Proteomes" id="UP000470213">
    <property type="component" value="Unassembled WGS sequence"/>
</dbReference>
<dbReference type="RefSeq" id="WP_163088479.1">
    <property type="nucleotide sequence ID" value="NZ_JAAAWN010000041.1"/>
</dbReference>
<protein>
    <submittedName>
        <fullName evidence="1">Uncharacterized protein</fullName>
    </submittedName>
</protein>
<gene>
    <name evidence="1" type="ORF">GTH32_18255</name>
</gene>
<evidence type="ECO:0000313" key="1">
    <source>
        <dbReference type="EMBL" id="NDV93115.1"/>
    </source>
</evidence>
<dbReference type="EMBL" id="JAAAWN010000041">
    <property type="protein sequence ID" value="NDV93115.1"/>
    <property type="molecule type" value="Genomic_DNA"/>
</dbReference>
<accession>A0A7X5LQY4</accession>
<keyword evidence="2" id="KW-1185">Reference proteome</keyword>
<organism evidence="1 2">
    <name type="scientific">Alteromonas profundi</name>
    <dbReference type="NCBI Taxonomy" id="2696062"/>
    <lineage>
        <taxon>Bacteria</taxon>
        <taxon>Pseudomonadati</taxon>
        <taxon>Pseudomonadota</taxon>
        <taxon>Gammaproteobacteria</taxon>
        <taxon>Alteromonadales</taxon>
        <taxon>Alteromonadaceae</taxon>
        <taxon>Alteromonas/Salinimonas group</taxon>
        <taxon>Alteromonas</taxon>
    </lineage>
</organism>
<dbReference type="AlphaFoldDB" id="A0A7X5LQY4"/>
<evidence type="ECO:0000313" key="2">
    <source>
        <dbReference type="Proteomes" id="UP000470213"/>
    </source>
</evidence>
<sequence>MDTLDVFKLAKQVSEDSLSGSMLKEHLLKENVLYGASETIGRFTRLKPSGEFA</sequence>
<proteinExistence type="predicted"/>
<reference evidence="1 2" key="1">
    <citation type="submission" date="2020-01" db="EMBL/GenBank/DDBJ databases">
        <authorList>
            <person name="Chen J."/>
            <person name="Zhu S."/>
            <person name="Yang J."/>
        </authorList>
    </citation>
    <scope>NUCLEOTIDE SEQUENCE [LARGE SCALE GENOMIC DNA]</scope>
    <source>
        <strain evidence="1 2">345S023</strain>
    </source>
</reference>